<dbReference type="Gene3D" id="2.40.170.20">
    <property type="entry name" value="TonB-dependent receptor, beta-barrel domain"/>
    <property type="match status" value="1"/>
</dbReference>
<evidence type="ECO:0000313" key="14">
    <source>
        <dbReference type="EMBL" id="MBY8823223.1"/>
    </source>
</evidence>
<comment type="similarity">
    <text evidence="10 11">Belongs to the TonB-dependent receptor family.</text>
</comment>
<keyword evidence="6" id="KW-0408">Iron</keyword>
<keyword evidence="14" id="KW-0675">Receptor</keyword>
<name>A0ABS7PPH6_9SPHN</name>
<feature type="signal peptide" evidence="12">
    <location>
        <begin position="1"/>
        <end position="26"/>
    </location>
</feature>
<gene>
    <name evidence="14" type="ORF">K7G82_13035</name>
</gene>
<keyword evidence="2 10" id="KW-0813">Transport</keyword>
<keyword evidence="4" id="KW-0410">Iron transport</keyword>
<feature type="chain" id="PRO_5046426503" evidence="12">
    <location>
        <begin position="27"/>
        <end position="1148"/>
    </location>
</feature>
<dbReference type="Gene3D" id="3.55.50.30">
    <property type="match status" value="1"/>
</dbReference>
<evidence type="ECO:0000256" key="2">
    <source>
        <dbReference type="ARBA" id="ARBA00022448"/>
    </source>
</evidence>
<evidence type="ECO:0000256" key="12">
    <source>
        <dbReference type="SAM" id="SignalP"/>
    </source>
</evidence>
<dbReference type="InterPro" id="IPR039426">
    <property type="entry name" value="TonB-dep_rcpt-like"/>
</dbReference>
<dbReference type="NCBIfam" id="TIGR01782">
    <property type="entry name" value="TonB-Xanth-Caul"/>
    <property type="match status" value="1"/>
</dbReference>
<dbReference type="EMBL" id="JAINVV010000005">
    <property type="protein sequence ID" value="MBY8823223.1"/>
    <property type="molecule type" value="Genomic_DNA"/>
</dbReference>
<evidence type="ECO:0000256" key="8">
    <source>
        <dbReference type="ARBA" id="ARBA00023136"/>
    </source>
</evidence>
<evidence type="ECO:0000259" key="13">
    <source>
        <dbReference type="SMART" id="SM00965"/>
    </source>
</evidence>
<dbReference type="Gene3D" id="2.170.130.10">
    <property type="entry name" value="TonB-dependent receptor, plug domain"/>
    <property type="match status" value="1"/>
</dbReference>
<dbReference type="SUPFAM" id="SSF56935">
    <property type="entry name" value="Porins"/>
    <property type="match status" value="1"/>
</dbReference>
<dbReference type="InterPro" id="IPR008969">
    <property type="entry name" value="CarboxyPept-like_regulatory"/>
</dbReference>
<dbReference type="PROSITE" id="PS52016">
    <property type="entry name" value="TONB_DEPENDENT_REC_3"/>
    <property type="match status" value="1"/>
</dbReference>
<dbReference type="InterPro" id="IPR036942">
    <property type="entry name" value="Beta-barrel_TonB_sf"/>
</dbReference>
<evidence type="ECO:0000313" key="15">
    <source>
        <dbReference type="Proteomes" id="UP000706039"/>
    </source>
</evidence>
<dbReference type="InterPro" id="IPR037066">
    <property type="entry name" value="Plug_dom_sf"/>
</dbReference>
<evidence type="ECO:0000256" key="4">
    <source>
        <dbReference type="ARBA" id="ARBA00022496"/>
    </source>
</evidence>
<keyword evidence="12" id="KW-0732">Signal</keyword>
<evidence type="ECO:0000256" key="11">
    <source>
        <dbReference type="RuleBase" id="RU003357"/>
    </source>
</evidence>
<reference evidence="14 15" key="1">
    <citation type="submission" date="2021-08" db="EMBL/GenBank/DDBJ databases">
        <authorList>
            <person name="Tuo L."/>
        </authorList>
    </citation>
    <scope>NUCLEOTIDE SEQUENCE [LARGE SCALE GENOMIC DNA]</scope>
    <source>
        <strain evidence="14 15">JCM 31229</strain>
    </source>
</reference>
<accession>A0ABS7PPH6</accession>
<dbReference type="InterPro" id="IPR010104">
    <property type="entry name" value="TonB_rcpt_bac"/>
</dbReference>
<dbReference type="Pfam" id="PF13620">
    <property type="entry name" value="CarboxypepD_reg"/>
    <property type="match status" value="1"/>
</dbReference>
<evidence type="ECO:0000256" key="3">
    <source>
        <dbReference type="ARBA" id="ARBA00022452"/>
    </source>
</evidence>
<dbReference type="PANTHER" id="PTHR40980:SF4">
    <property type="entry name" value="TONB-DEPENDENT RECEPTOR-LIKE BETA-BARREL DOMAIN-CONTAINING PROTEIN"/>
    <property type="match status" value="1"/>
</dbReference>
<dbReference type="Proteomes" id="UP000706039">
    <property type="component" value="Unassembled WGS sequence"/>
</dbReference>
<dbReference type="PANTHER" id="PTHR40980">
    <property type="entry name" value="PLUG DOMAIN-CONTAINING PROTEIN"/>
    <property type="match status" value="1"/>
</dbReference>
<evidence type="ECO:0000256" key="6">
    <source>
        <dbReference type="ARBA" id="ARBA00023004"/>
    </source>
</evidence>
<evidence type="ECO:0000256" key="9">
    <source>
        <dbReference type="ARBA" id="ARBA00023237"/>
    </source>
</evidence>
<keyword evidence="15" id="KW-1185">Reference proteome</keyword>
<keyword evidence="5 10" id="KW-0812">Transmembrane</keyword>
<dbReference type="InterPro" id="IPR000531">
    <property type="entry name" value="Beta-barrel_TonB"/>
</dbReference>
<evidence type="ECO:0000256" key="5">
    <source>
        <dbReference type="ARBA" id="ARBA00022692"/>
    </source>
</evidence>
<keyword evidence="8 10" id="KW-0472">Membrane</keyword>
<comment type="subcellular location">
    <subcellularLocation>
        <location evidence="1 10">Cell outer membrane</location>
        <topology evidence="1 10">Multi-pass membrane protein</topology>
    </subcellularLocation>
</comment>
<dbReference type="Pfam" id="PF07715">
    <property type="entry name" value="Plug"/>
    <property type="match status" value="1"/>
</dbReference>
<comment type="caution">
    <text evidence="14">The sequence shown here is derived from an EMBL/GenBank/DDBJ whole genome shotgun (WGS) entry which is preliminary data.</text>
</comment>
<keyword evidence="9 10" id="KW-0998">Cell outer membrane</keyword>
<dbReference type="InterPro" id="IPR011662">
    <property type="entry name" value="Secretin/TonB_short_N"/>
</dbReference>
<dbReference type="Pfam" id="PF00593">
    <property type="entry name" value="TonB_dep_Rec_b-barrel"/>
    <property type="match status" value="1"/>
</dbReference>
<dbReference type="RefSeq" id="WP_222990341.1">
    <property type="nucleotide sequence ID" value="NZ_JAINVV010000005.1"/>
</dbReference>
<keyword evidence="4" id="KW-0406">Ion transport</keyword>
<evidence type="ECO:0000256" key="1">
    <source>
        <dbReference type="ARBA" id="ARBA00004571"/>
    </source>
</evidence>
<proteinExistence type="inferred from homology"/>
<keyword evidence="7 11" id="KW-0798">TonB box</keyword>
<evidence type="ECO:0000256" key="10">
    <source>
        <dbReference type="PROSITE-ProRule" id="PRU01360"/>
    </source>
</evidence>
<sequence>MIDGLGRSLLFTTTAIAIVAATPATAQTRSFDVPAQAAETGIAALGRQADIQIVAARKYTKGKQTRAVRGPLSVEQALSQLLEGTGLVARSTGGQTYMVVPFAAGGQTADREAAQAGRGTIVGSLKEASTGAALKGARVLVRETGDVVASDELGQFRFANLPAGHVTLEVSYLGYPETSVRVEVIARETASAPIMLTAAGRDPEIIVMGQISARAQALNQQRTAENSTTVVSGDLLGNFNGTTISDSLRRAPGVSFLQNDQSGDGTNILLRGMSPDYNQVRLNGVALAETRGTGRAPDLSTLLSDAVSEIRISKTLLASQGGAGTGGLVEIETKSPLDRPRRYFNISVDGTQRGKGFGREYSASATGSLRFGPNDNFGVSASFQHRNQDLSTYSYSLNTILGPYLPLAANGLPARVNFLDPLMAFPFFDGADYYVATVSVARNSYQAETNNLTLGAEWQVDSATNLRLDYVRSDQRRDALSVKTFVSGGGSYQLNRPVPALGGALRTVYLAPASPVMSVNNDVQYDPDYTSKSDTVSFRGTTAFGALSLDFGAGYARGAESRPFSGSFTVDSRFTLSPGSPLIAPEAYNAAVGGIVTLFGPRSGTAVPVPLLTAAGYEALRNNLVTSNFQGLSAQQGIDGGSTQWNANLSAKYDLAGGILDYVEAGVRYDRRRFSSRAGSSIGYFHPDGGTPVSNVGLAFEEQSYAPVTGADTIYRSLSRASVIDLFSRMSDLERLGYEFSEVEFDSTLSRQQYTREEDLAGFAQGRLNLGRVEVIGGVRVELNRVDAFFVNGVRVTDAQGQFDQLYYDRTLRLEQGRGRTTNFLPRILANWRPQENLVFRAGYFSTVARPQIQLLNSARTISYDARRFFGPAGGQPGLMINSGNPDLLPARTHNFDASAEWYDGNVGVIKASVFLKRIRNLTESNTYVEGGSLDGLELPDHPLLDAIPADVFIAYNRPMNNPDISTIWGLELEAERRLTFLPGFLSGLGVYANYTYSDSRKTTLFPYVEPVFNPDGSFSSFEPRSVTRRTRFEGSPRHSGTLGLTYTRPGTDATLYYTLQSDRFSFADNFLVNGYAAPFNSLDLRVVQTLKIAGSSVRLSFEANDLLKGTGDPNTQNYRASGTSRKYYMSGYYHGGRRFALGLSATF</sequence>
<evidence type="ECO:0000256" key="7">
    <source>
        <dbReference type="ARBA" id="ARBA00023077"/>
    </source>
</evidence>
<dbReference type="Gene3D" id="2.60.40.1120">
    <property type="entry name" value="Carboxypeptidase-like, regulatory domain"/>
    <property type="match status" value="1"/>
</dbReference>
<protein>
    <submittedName>
        <fullName evidence="14">TonB-dependent receptor</fullName>
    </submittedName>
</protein>
<dbReference type="SMART" id="SM00965">
    <property type="entry name" value="STN"/>
    <property type="match status" value="1"/>
</dbReference>
<keyword evidence="3 10" id="KW-1134">Transmembrane beta strand</keyword>
<dbReference type="Pfam" id="PF07660">
    <property type="entry name" value="STN"/>
    <property type="match status" value="1"/>
</dbReference>
<feature type="domain" description="Secretin/TonB short N-terminal" evidence="13">
    <location>
        <begin position="51"/>
        <end position="102"/>
    </location>
</feature>
<organism evidence="14 15">
    <name type="scientific">Sphingomonas colocasiae</name>
    <dbReference type="NCBI Taxonomy" id="1848973"/>
    <lineage>
        <taxon>Bacteria</taxon>
        <taxon>Pseudomonadati</taxon>
        <taxon>Pseudomonadota</taxon>
        <taxon>Alphaproteobacteria</taxon>
        <taxon>Sphingomonadales</taxon>
        <taxon>Sphingomonadaceae</taxon>
        <taxon>Sphingomonas</taxon>
    </lineage>
</organism>
<dbReference type="InterPro" id="IPR012910">
    <property type="entry name" value="Plug_dom"/>
</dbReference>
<dbReference type="SUPFAM" id="SSF49464">
    <property type="entry name" value="Carboxypeptidase regulatory domain-like"/>
    <property type="match status" value="1"/>
</dbReference>